<dbReference type="InterPro" id="IPR009045">
    <property type="entry name" value="Zn_M74/Hedgehog-like"/>
</dbReference>
<dbReference type="SUPFAM" id="SSF55166">
    <property type="entry name" value="Hedgehog/DD-peptidase"/>
    <property type="match status" value="1"/>
</dbReference>
<dbReference type="Gene3D" id="3.30.1380.10">
    <property type="match status" value="1"/>
</dbReference>
<evidence type="ECO:0000313" key="4">
    <source>
        <dbReference type="EMBL" id="MCC2176074.1"/>
    </source>
</evidence>
<keyword evidence="2" id="KW-0732">Signal</keyword>
<evidence type="ECO:0000256" key="1">
    <source>
        <dbReference type="ARBA" id="ARBA00022737"/>
    </source>
</evidence>
<feature type="chain" id="PRO_5043744793" evidence="2">
    <location>
        <begin position="26"/>
        <end position="410"/>
    </location>
</feature>
<dbReference type="InterPro" id="IPR001119">
    <property type="entry name" value="SLH_dom"/>
</dbReference>
<feature type="domain" description="SLH" evidence="3">
    <location>
        <begin position="148"/>
        <end position="216"/>
    </location>
</feature>
<reference evidence="4 5" key="1">
    <citation type="submission" date="2021-10" db="EMBL/GenBank/DDBJ databases">
        <title>Anaerobic single-cell dispensing facilitates the cultivation of human gut bacteria.</title>
        <authorList>
            <person name="Afrizal A."/>
        </authorList>
    </citation>
    <scope>NUCLEOTIDE SEQUENCE [LARGE SCALE GENOMIC DNA]</scope>
    <source>
        <strain evidence="4 5">CLA-AA-H270</strain>
    </source>
</reference>
<dbReference type="RefSeq" id="WP_227600185.1">
    <property type="nucleotide sequence ID" value="NZ_JAJEPX010000004.1"/>
</dbReference>
<dbReference type="AlphaFoldDB" id="A0AAW4VVS4"/>
<dbReference type="Proteomes" id="UP001298753">
    <property type="component" value="Unassembled WGS sequence"/>
</dbReference>
<dbReference type="EMBL" id="JAJEPX010000004">
    <property type="protein sequence ID" value="MCC2176074.1"/>
    <property type="molecule type" value="Genomic_DNA"/>
</dbReference>
<evidence type="ECO:0000259" key="3">
    <source>
        <dbReference type="PROSITE" id="PS51272"/>
    </source>
</evidence>
<protein>
    <submittedName>
        <fullName evidence="4">S-layer homology domain-containing protein</fullName>
    </submittedName>
</protein>
<evidence type="ECO:0000256" key="2">
    <source>
        <dbReference type="SAM" id="SignalP"/>
    </source>
</evidence>
<name>A0AAW4VVS4_9FIRM</name>
<gene>
    <name evidence="4" type="ORF">LKD22_02820</name>
</gene>
<evidence type="ECO:0000313" key="5">
    <source>
        <dbReference type="Proteomes" id="UP001298753"/>
    </source>
</evidence>
<accession>A0AAW4VVS4</accession>
<feature type="domain" description="SLH" evidence="3">
    <location>
        <begin position="79"/>
        <end position="142"/>
    </location>
</feature>
<keyword evidence="1" id="KW-0677">Repeat</keyword>
<comment type="caution">
    <text evidence="4">The sequence shown here is derived from an EMBL/GenBank/DDBJ whole genome shotgun (WGS) entry which is preliminary data.</text>
</comment>
<dbReference type="Pfam" id="PF13539">
    <property type="entry name" value="Peptidase_M15_4"/>
    <property type="match status" value="1"/>
</dbReference>
<proteinExistence type="predicted"/>
<dbReference type="PROSITE" id="PS51272">
    <property type="entry name" value="SLH"/>
    <property type="match status" value="2"/>
</dbReference>
<organism evidence="4 5">
    <name type="scientific">Agathobaculum butyriciproducens</name>
    <dbReference type="NCBI Taxonomy" id="1628085"/>
    <lineage>
        <taxon>Bacteria</taxon>
        <taxon>Bacillati</taxon>
        <taxon>Bacillota</taxon>
        <taxon>Clostridia</taxon>
        <taxon>Eubacteriales</taxon>
        <taxon>Butyricicoccaceae</taxon>
        <taxon>Agathobaculum</taxon>
    </lineage>
</organism>
<feature type="signal peptide" evidence="2">
    <location>
        <begin position="1"/>
        <end position="25"/>
    </location>
</feature>
<keyword evidence="5" id="KW-1185">Reference proteome</keyword>
<dbReference type="GO" id="GO:0008233">
    <property type="term" value="F:peptidase activity"/>
    <property type="evidence" value="ECO:0007669"/>
    <property type="project" value="InterPro"/>
</dbReference>
<dbReference type="GeneID" id="98661456"/>
<sequence>MSHPIARRAGMLALTAAMLMPNAGALSDVSNWAQEGVAAAQNAGLAPSSLSNSAASGSITRAEFCAVALNAYKAVSGKAVYVSGKKPFEDCSDPNVTAAYLLGIVKGRTNGNFDPDAKISREEMCAILDNILAAADIEATEIAGDACIEDYPDVSMISDYAMQPVITMVDHSVINGITDTSTDTTILAPSGTTTREQALIMANRFCTAFKPDKTPIAAVDGSANLPTTAGSSASAATTITGLPQTEAEKMTYVYGAGNGKYQSAAEAEAHMVEIVVPVWHLQSDGTKVASKAYLQVNASLASIYQAIFEEIFNGSEKFPIYDVGCYSWRTGEHSQGTAVDINPDENMEATINSDGSLSPTCGTHWTPYIDPYSIPEGGDVYNAFTKYGFTWGGNGWHSKRDYMHFSYFGR</sequence>
<dbReference type="Pfam" id="PF00395">
    <property type="entry name" value="SLH"/>
    <property type="match status" value="2"/>
</dbReference>
<dbReference type="InterPro" id="IPR039561">
    <property type="entry name" value="Peptidase_M15C"/>
</dbReference>